<dbReference type="PANTHER" id="PTHR46383">
    <property type="entry name" value="ASPARTATE AMINOTRANSFERASE"/>
    <property type="match status" value="1"/>
</dbReference>
<dbReference type="InterPro" id="IPR004839">
    <property type="entry name" value="Aminotransferase_I/II_large"/>
</dbReference>
<dbReference type="SUPFAM" id="SSF53383">
    <property type="entry name" value="PLP-dependent transferases"/>
    <property type="match status" value="1"/>
</dbReference>
<accession>G8UQ95</accession>
<dbReference type="GO" id="GO:0030170">
    <property type="term" value="F:pyridoxal phosphate binding"/>
    <property type="evidence" value="ECO:0007669"/>
    <property type="project" value="InterPro"/>
</dbReference>
<dbReference type="GO" id="GO:0006520">
    <property type="term" value="P:amino acid metabolic process"/>
    <property type="evidence" value="ECO:0007669"/>
    <property type="project" value="InterPro"/>
</dbReference>
<dbReference type="PATRIC" id="fig|203275.8.peg.2630"/>
<comment type="cofactor">
    <cofactor evidence="1">
        <name>pyridoxal 5'-phosphate</name>
        <dbReference type="ChEBI" id="CHEBI:597326"/>
    </cofactor>
</comment>
<keyword evidence="8" id="KW-1185">Reference proteome</keyword>
<keyword evidence="5" id="KW-0663">Pyridoxal phosphate</keyword>
<evidence type="ECO:0000313" key="7">
    <source>
        <dbReference type="EMBL" id="AEW22461.1"/>
    </source>
</evidence>
<protein>
    <submittedName>
        <fullName evidence="7">Aminotransferase, class I/II</fullName>
        <ecNumber evidence="7">2.6.1.-</ecNumber>
    </submittedName>
</protein>
<dbReference type="InterPro" id="IPR015421">
    <property type="entry name" value="PyrdxlP-dep_Trfase_major"/>
</dbReference>
<feature type="domain" description="Aminotransferase class I/classII large" evidence="6">
    <location>
        <begin position="43"/>
        <end position="397"/>
    </location>
</feature>
<evidence type="ECO:0000256" key="3">
    <source>
        <dbReference type="ARBA" id="ARBA00022576"/>
    </source>
</evidence>
<evidence type="ECO:0000313" key="8">
    <source>
        <dbReference type="Proteomes" id="UP000005436"/>
    </source>
</evidence>
<dbReference type="CDD" id="cd00609">
    <property type="entry name" value="AAT_like"/>
    <property type="match status" value="1"/>
</dbReference>
<name>G8UQ95_TANFA</name>
<keyword evidence="3 7" id="KW-0032">Aminotransferase</keyword>
<dbReference type="NCBIfam" id="NF005744">
    <property type="entry name" value="PRK07568.1"/>
    <property type="match status" value="1"/>
</dbReference>
<evidence type="ECO:0000259" key="6">
    <source>
        <dbReference type="Pfam" id="PF00155"/>
    </source>
</evidence>
<dbReference type="KEGG" id="tfo:BFO_3053"/>
<dbReference type="EC" id="2.6.1.-" evidence="7"/>
<dbReference type="InterPro" id="IPR015422">
    <property type="entry name" value="PyrdxlP-dep_Trfase_small"/>
</dbReference>
<keyword evidence="4 7" id="KW-0808">Transferase</keyword>
<dbReference type="eggNOG" id="COG0436">
    <property type="taxonomic scope" value="Bacteria"/>
</dbReference>
<dbReference type="GO" id="GO:0008483">
    <property type="term" value="F:transaminase activity"/>
    <property type="evidence" value="ECO:0007669"/>
    <property type="project" value="UniProtKB-KW"/>
</dbReference>
<dbReference type="AlphaFoldDB" id="G8UQ95"/>
<dbReference type="InterPro" id="IPR050596">
    <property type="entry name" value="AspAT/PAT-like"/>
</dbReference>
<gene>
    <name evidence="7" type="ordered locus">BFO_3053</name>
</gene>
<organism evidence="7 8">
    <name type="scientific">Tannerella forsythia (strain ATCC 43037 / JCM 10827 / CCUG 21028 A / KCTC 5666 / FDC 338)</name>
    <name type="common">Bacteroides forsythus</name>
    <dbReference type="NCBI Taxonomy" id="203275"/>
    <lineage>
        <taxon>Bacteria</taxon>
        <taxon>Pseudomonadati</taxon>
        <taxon>Bacteroidota</taxon>
        <taxon>Bacteroidia</taxon>
        <taxon>Bacteroidales</taxon>
        <taxon>Tannerellaceae</taxon>
        <taxon>Tannerella</taxon>
    </lineage>
</organism>
<dbReference type="HOGENOM" id="CLU_017584_4_3_10"/>
<dbReference type="Gene3D" id="3.40.640.10">
    <property type="entry name" value="Type I PLP-dependent aspartate aminotransferase-like (Major domain)"/>
    <property type="match status" value="1"/>
</dbReference>
<comment type="similarity">
    <text evidence="2">Belongs to the class-I pyridoxal-phosphate-dependent aminotransferase family.</text>
</comment>
<evidence type="ECO:0000256" key="5">
    <source>
        <dbReference type="ARBA" id="ARBA00022898"/>
    </source>
</evidence>
<dbReference type="Pfam" id="PF00155">
    <property type="entry name" value="Aminotran_1_2"/>
    <property type="match status" value="1"/>
</dbReference>
<dbReference type="STRING" id="203275.BFO_3053"/>
<dbReference type="Proteomes" id="UP000005436">
    <property type="component" value="Chromosome"/>
</dbReference>
<dbReference type="InterPro" id="IPR015424">
    <property type="entry name" value="PyrdxlP-dep_Trfase"/>
</dbReference>
<reference evidence="8" key="1">
    <citation type="submission" date="2011-12" db="EMBL/GenBank/DDBJ databases">
        <title>Complete sequence of Tannerella forsythia ATCC 43037.</title>
        <authorList>
            <person name="Dewhirst F."/>
            <person name="Tanner A."/>
            <person name="Izard J."/>
            <person name="Brinkac L."/>
            <person name="Durkin A.S."/>
            <person name="Hostetler J."/>
            <person name="Shetty J."/>
            <person name="Torralba M."/>
            <person name="Gill S."/>
            <person name="Nelson K."/>
        </authorList>
    </citation>
    <scope>NUCLEOTIDE SEQUENCE [LARGE SCALE GENOMIC DNA]</scope>
    <source>
        <strain evidence="8">ATCC 43037 / JCM 10827 / CCUG 33226 / KCTC 5666 / FDC 338</strain>
    </source>
</reference>
<evidence type="ECO:0000256" key="1">
    <source>
        <dbReference type="ARBA" id="ARBA00001933"/>
    </source>
</evidence>
<dbReference type="EMBL" id="CP003191">
    <property type="protein sequence ID" value="AEW22461.1"/>
    <property type="molecule type" value="Genomic_DNA"/>
</dbReference>
<dbReference type="Gene3D" id="3.90.1150.10">
    <property type="entry name" value="Aspartate Aminotransferase, domain 1"/>
    <property type="match status" value="1"/>
</dbReference>
<evidence type="ECO:0000256" key="2">
    <source>
        <dbReference type="ARBA" id="ARBA00007441"/>
    </source>
</evidence>
<proteinExistence type="inferred from homology"/>
<evidence type="ECO:0000256" key="4">
    <source>
        <dbReference type="ARBA" id="ARBA00022679"/>
    </source>
</evidence>
<sequence>MHRTYKERKEMPVISQRGINMPESPIRKLVPLANEAKARGIKVYHLNIGQPDIRTPEVGLDAMRHINREVLEYSPSEGLLSFRKKMVTYYHRFGIMVDTDDIIVTAGASEAVNFAFLACLNPGDELLIPEPAYANYMSFAISCGVVVKAVPSSIEDGFALPSINKFEEMITPRTKAVMICNPNNPTGYLYTAEEMCRLSELVRKYNIFLFADEVYREFCYTDAPYVSSFHLEGLEQHVVMLDSVSKRYSECGIRVGVLVTKNAQVKKSVMKWCQARLSPPLLGQIVAEASIDTPEEYMRAVYDEYLQRRNFLVEGLNRIPGCYSPLPMGAFYTVAKLPIDDADTFCAWCLSDFAYEKQTVMMAPASGFYVTPGYGRNEVRIAYVLKKEELAKALDVLARALDTYRQIWRAV</sequence>